<dbReference type="Gene3D" id="1.10.3210.10">
    <property type="entry name" value="Hypothetical protein af1432"/>
    <property type="match status" value="1"/>
</dbReference>
<evidence type="ECO:0000313" key="1">
    <source>
        <dbReference type="EMBL" id="EJW96959.1"/>
    </source>
</evidence>
<reference evidence="1" key="1">
    <citation type="journal article" date="2012" name="PLoS ONE">
        <title>Gene sets for utilization of primary and secondary nutrition supplies in the distal gut of endangered iberian lynx.</title>
        <authorList>
            <person name="Alcaide M."/>
            <person name="Messina E."/>
            <person name="Richter M."/>
            <person name="Bargiela R."/>
            <person name="Peplies J."/>
            <person name="Huws S.A."/>
            <person name="Newbold C.J."/>
            <person name="Golyshin P.N."/>
            <person name="Simon M.A."/>
            <person name="Lopez G."/>
            <person name="Yakimov M.M."/>
            <person name="Ferrer M."/>
        </authorList>
    </citation>
    <scope>NUCLEOTIDE SEQUENCE</scope>
</reference>
<name>J9GC31_9ZZZZ</name>
<dbReference type="SUPFAM" id="SSF109604">
    <property type="entry name" value="HD-domain/PDEase-like"/>
    <property type="match status" value="1"/>
</dbReference>
<proteinExistence type="predicted"/>
<organism evidence="1">
    <name type="scientific">gut metagenome</name>
    <dbReference type="NCBI Taxonomy" id="749906"/>
    <lineage>
        <taxon>unclassified sequences</taxon>
        <taxon>metagenomes</taxon>
        <taxon>organismal metagenomes</taxon>
    </lineage>
</organism>
<protein>
    <submittedName>
        <fullName evidence="1">Metal dependent phosphohydrolase, HD region</fullName>
    </submittedName>
</protein>
<keyword evidence="1" id="KW-0378">Hydrolase</keyword>
<gene>
    <name evidence="1" type="ORF">EVA_14939</name>
</gene>
<comment type="caution">
    <text evidence="1">The sequence shown here is derived from an EMBL/GenBank/DDBJ whole genome shotgun (WGS) entry which is preliminary data.</text>
</comment>
<dbReference type="GO" id="GO:0016787">
    <property type="term" value="F:hydrolase activity"/>
    <property type="evidence" value="ECO:0007669"/>
    <property type="project" value="UniProtKB-KW"/>
</dbReference>
<dbReference type="EMBL" id="AMCI01005016">
    <property type="protein sequence ID" value="EJW96959.1"/>
    <property type="molecule type" value="Genomic_DNA"/>
</dbReference>
<dbReference type="AlphaFoldDB" id="J9GC31"/>
<accession>J9GC31</accession>
<sequence length="292" mass="34086">MNETYDELVSLISHGIDMEKKIASGNIKRLNAAMKSGCQDIKLLDSLADPLLDTMLGLSGRGERTYLRFLKYLETFSPKEAKQRREMYEDMMGYKIHTAYVAARLAKKLHKGQVDKAGKDYFEGHLATVGGSGYDWKQKTVGFLHDVAEDTSYSVKDVIRFLQKGLKTWKARPEEQDWIDDFSEIVKQYPHEHLHLPSKDEWNEIEEALHLMNARTVPTREAYINRFKGHFLAIKVKLNDLRHNMDISRLPNPTEKDYVRLERYQKEYEELMEMFKEVCEIQYPTLVEDAGR</sequence>